<keyword evidence="2" id="KW-1185">Reference proteome</keyword>
<sequence length="148" mass="17137">MYVTVECNPKSYEYYLSPVFATFPTLQESLERDFKAYKETGLLPDYFGRDTAYDKPDDIQDSGLWHIHLAIGEDKFSKPPVSADLEDPRVVQWYRTSDTALVYAKGLVDENSYSLIAVFTPSAHWKARDFDRMRILAGYAREFSQKIE</sequence>
<reference evidence="1 2" key="1">
    <citation type="submission" date="2016-11" db="EMBL/GenBank/DDBJ databases">
        <title>Rahnella oryzae sp. nov., isolated from rice root.</title>
        <authorList>
            <person name="Zhang X.-X."/>
            <person name="Zhang J."/>
        </authorList>
    </citation>
    <scope>NUCLEOTIDE SEQUENCE [LARGE SCALE GENOMIC DNA]</scope>
    <source>
        <strain evidence="1 2">J11-6</strain>
    </source>
</reference>
<gene>
    <name evidence="1" type="ORF">BMI79_00890</name>
</gene>
<name>A0A1S8CNG8_9GAMM</name>
<evidence type="ECO:0008006" key="3">
    <source>
        <dbReference type="Google" id="ProtNLM"/>
    </source>
</evidence>
<comment type="caution">
    <text evidence="1">The sequence shown here is derived from an EMBL/GenBank/DDBJ whole genome shotgun (WGS) entry which is preliminary data.</text>
</comment>
<dbReference type="STRING" id="2034155.BMI79_00890"/>
<dbReference type="OrthoDB" id="6195342at2"/>
<protein>
    <recommendedName>
        <fullName evidence="3">Toxin YafO</fullName>
    </recommendedName>
</protein>
<proteinExistence type="predicted"/>
<evidence type="ECO:0000313" key="1">
    <source>
        <dbReference type="EMBL" id="OMQ26916.1"/>
    </source>
</evidence>
<evidence type="ECO:0000313" key="2">
    <source>
        <dbReference type="Proteomes" id="UP000216021"/>
    </source>
</evidence>
<dbReference type="Pfam" id="PF13957">
    <property type="entry name" value="YafO_toxin"/>
    <property type="match status" value="1"/>
</dbReference>
<dbReference type="RefSeq" id="WP_076939961.1">
    <property type="nucleotide sequence ID" value="NZ_MOXD01000001.1"/>
</dbReference>
<organism evidence="1 2">
    <name type="scientific">Serratia oryzae</name>
    <dbReference type="NCBI Taxonomy" id="2034155"/>
    <lineage>
        <taxon>Bacteria</taxon>
        <taxon>Pseudomonadati</taxon>
        <taxon>Pseudomonadota</taxon>
        <taxon>Gammaproteobacteria</taxon>
        <taxon>Enterobacterales</taxon>
        <taxon>Yersiniaceae</taxon>
        <taxon>Serratia</taxon>
    </lineage>
</organism>
<accession>A0A1S8CNG8</accession>
<dbReference type="Proteomes" id="UP000216021">
    <property type="component" value="Unassembled WGS sequence"/>
</dbReference>
<dbReference type="InterPro" id="IPR020353">
    <property type="entry name" value="Toxin_YafO"/>
</dbReference>
<dbReference type="AlphaFoldDB" id="A0A1S8CNG8"/>
<dbReference type="EMBL" id="MOXD01000001">
    <property type="protein sequence ID" value="OMQ26916.1"/>
    <property type="molecule type" value="Genomic_DNA"/>
</dbReference>